<dbReference type="Proteomes" id="UP001370490">
    <property type="component" value="Unassembled WGS sequence"/>
</dbReference>
<evidence type="ECO:0000313" key="3">
    <source>
        <dbReference type="EMBL" id="KAK6937187.1"/>
    </source>
</evidence>
<dbReference type="SUPFAM" id="SSF46565">
    <property type="entry name" value="Chaperone J-domain"/>
    <property type="match status" value="1"/>
</dbReference>
<feature type="region of interest" description="Disordered" evidence="1">
    <location>
        <begin position="461"/>
        <end position="485"/>
    </location>
</feature>
<feature type="compositionally biased region" description="Basic residues" evidence="1">
    <location>
        <begin position="80"/>
        <end position="99"/>
    </location>
</feature>
<evidence type="ECO:0000259" key="2">
    <source>
        <dbReference type="PROSITE" id="PS50076"/>
    </source>
</evidence>
<dbReference type="SMART" id="SM00028">
    <property type="entry name" value="TPR"/>
    <property type="match status" value="7"/>
</dbReference>
<evidence type="ECO:0000313" key="4">
    <source>
        <dbReference type="Proteomes" id="UP001370490"/>
    </source>
</evidence>
<proteinExistence type="predicted"/>
<feature type="compositionally biased region" description="Polar residues" evidence="1">
    <location>
        <begin position="1257"/>
        <end position="1271"/>
    </location>
</feature>
<dbReference type="InterPro" id="IPR019734">
    <property type="entry name" value="TPR_rpt"/>
</dbReference>
<dbReference type="CDD" id="cd06257">
    <property type="entry name" value="DnaJ"/>
    <property type="match status" value="1"/>
</dbReference>
<accession>A0AAN8ZGU4</accession>
<dbReference type="Gene3D" id="1.10.287.110">
    <property type="entry name" value="DnaJ domain"/>
    <property type="match status" value="1"/>
</dbReference>
<feature type="region of interest" description="Disordered" evidence="1">
    <location>
        <begin position="67"/>
        <end position="99"/>
    </location>
</feature>
<dbReference type="PANTHER" id="PTHR45181">
    <property type="entry name" value="HEAT SHOCK PROTEIN DNAJ WITH TETRATRICOPEPTIDE REPEAT-CONTAINING PROTEIN"/>
    <property type="match status" value="1"/>
</dbReference>
<dbReference type="InterPro" id="IPR001623">
    <property type="entry name" value="DnaJ_domain"/>
</dbReference>
<keyword evidence="4" id="KW-1185">Reference proteome</keyword>
<reference evidence="3 4" key="1">
    <citation type="submission" date="2023-12" db="EMBL/GenBank/DDBJ databases">
        <title>A high-quality genome assembly for Dillenia turbinata (Dilleniales).</title>
        <authorList>
            <person name="Chanderbali A."/>
        </authorList>
    </citation>
    <scope>NUCLEOTIDE SEQUENCE [LARGE SCALE GENOMIC DNA]</scope>
    <source>
        <strain evidence="3">LSX21</strain>
        <tissue evidence="3">Leaf</tissue>
    </source>
</reference>
<feature type="compositionally biased region" description="Polar residues" evidence="1">
    <location>
        <begin position="639"/>
        <end position="656"/>
    </location>
</feature>
<dbReference type="EMBL" id="JBAMMX010000007">
    <property type="protein sequence ID" value="KAK6937187.1"/>
    <property type="molecule type" value="Genomic_DNA"/>
</dbReference>
<evidence type="ECO:0000256" key="1">
    <source>
        <dbReference type="SAM" id="MobiDB-lite"/>
    </source>
</evidence>
<feature type="compositionally biased region" description="Polar residues" evidence="1">
    <location>
        <begin position="465"/>
        <end position="480"/>
    </location>
</feature>
<dbReference type="PRINTS" id="PR00625">
    <property type="entry name" value="JDOMAIN"/>
</dbReference>
<feature type="compositionally biased region" description="Polar residues" evidence="1">
    <location>
        <begin position="598"/>
        <end position="613"/>
    </location>
</feature>
<dbReference type="SUPFAM" id="SSF48452">
    <property type="entry name" value="TPR-like"/>
    <property type="match status" value="2"/>
</dbReference>
<feature type="compositionally biased region" description="Low complexity" evidence="1">
    <location>
        <begin position="27"/>
        <end position="39"/>
    </location>
</feature>
<dbReference type="PANTHER" id="PTHR45181:SF4">
    <property type="entry name" value="HEAT SHOCK PROTEIN DNAJ WITH TETRATRICOPEPTIDE REPEAT-CONTAINING PROTEIN"/>
    <property type="match status" value="1"/>
</dbReference>
<comment type="caution">
    <text evidence="3">The sequence shown here is derived from an EMBL/GenBank/DDBJ whole genome shotgun (WGS) entry which is preliminary data.</text>
</comment>
<feature type="non-terminal residue" evidence="3">
    <location>
        <position position="1287"/>
    </location>
</feature>
<feature type="region of interest" description="Disordered" evidence="1">
    <location>
        <begin position="1252"/>
        <end position="1287"/>
    </location>
</feature>
<dbReference type="InterPro" id="IPR018253">
    <property type="entry name" value="DnaJ_domain_CS"/>
</dbReference>
<organism evidence="3 4">
    <name type="scientific">Dillenia turbinata</name>
    <dbReference type="NCBI Taxonomy" id="194707"/>
    <lineage>
        <taxon>Eukaryota</taxon>
        <taxon>Viridiplantae</taxon>
        <taxon>Streptophyta</taxon>
        <taxon>Embryophyta</taxon>
        <taxon>Tracheophyta</taxon>
        <taxon>Spermatophyta</taxon>
        <taxon>Magnoliopsida</taxon>
        <taxon>eudicotyledons</taxon>
        <taxon>Gunneridae</taxon>
        <taxon>Pentapetalae</taxon>
        <taxon>Dilleniales</taxon>
        <taxon>Dilleniaceae</taxon>
        <taxon>Dillenia</taxon>
    </lineage>
</organism>
<feature type="region of interest" description="Disordered" evidence="1">
    <location>
        <begin position="557"/>
        <end position="677"/>
    </location>
</feature>
<feature type="compositionally biased region" description="Basic and acidic residues" evidence="1">
    <location>
        <begin position="557"/>
        <end position="566"/>
    </location>
</feature>
<feature type="compositionally biased region" description="Basic residues" evidence="1">
    <location>
        <begin position="1275"/>
        <end position="1287"/>
    </location>
</feature>
<gene>
    <name evidence="3" type="ORF">RJ641_034217</name>
</gene>
<dbReference type="PROSITE" id="PS50076">
    <property type="entry name" value="DNAJ_2"/>
    <property type="match status" value="1"/>
</dbReference>
<feature type="compositionally biased region" description="Basic and acidic residues" evidence="1">
    <location>
        <begin position="576"/>
        <end position="595"/>
    </location>
</feature>
<dbReference type="InterPro" id="IPR011990">
    <property type="entry name" value="TPR-like_helical_dom_sf"/>
</dbReference>
<dbReference type="PROSITE" id="PS00636">
    <property type="entry name" value="DNAJ_1"/>
    <property type="match status" value="1"/>
</dbReference>
<dbReference type="Pfam" id="PF00226">
    <property type="entry name" value="DnaJ"/>
    <property type="match status" value="1"/>
</dbReference>
<dbReference type="InterPro" id="IPR036869">
    <property type="entry name" value="J_dom_sf"/>
</dbReference>
<dbReference type="SMART" id="SM00271">
    <property type="entry name" value="DnaJ"/>
    <property type="match status" value="1"/>
</dbReference>
<dbReference type="Gene3D" id="1.25.40.10">
    <property type="entry name" value="Tetratricopeptide repeat domain"/>
    <property type="match status" value="3"/>
</dbReference>
<feature type="region of interest" description="Disordered" evidence="1">
    <location>
        <begin position="1"/>
        <end position="42"/>
    </location>
</feature>
<feature type="domain" description="J" evidence="2">
    <location>
        <begin position="1165"/>
        <end position="1250"/>
    </location>
</feature>
<feature type="compositionally biased region" description="Basic and acidic residues" evidence="1">
    <location>
        <begin position="614"/>
        <end position="626"/>
    </location>
</feature>
<protein>
    <submittedName>
        <fullName evidence="3">DnaJ domain</fullName>
    </submittedName>
</protein>
<name>A0AAN8ZGU4_9MAGN</name>
<sequence>MSRQQGQVPPPRLFSFNFGDQTNAVYSSNPNPNFNENSSGYRNSHPISSDFSFSAVPISRMGAEKAALNSSSSSSSSKLSKPRLVKVRKQSNPHNRRPVKVSDLSFYPKFSSVPYASGLGSSNAGEYGFRTSGDEGFVFGKGGSSGNAEKEILDELRKLRIEAEKEAGSVNLNSVDGSVKAGSLPVFDESAVGQLPGKIRNLKIESSRDGQNLKTSGDAEFRFSADGKTNFRTELSANVNASASAKNIFASQLPNEMQKLSIKNVDPHGVIFGSKEVDSARISEKMENLNIGANSNIEVNHMQSNSSGFTVGESGKNLLSTEMERLNIKTMREEVSSGTTEKVDYSRIFLKEQLGDLGPKSFNAEGQSSPSPFTFVQNVQDKNLSGGQLTSDQTMEEGFSFTSKCDGPLTSHIDFKTPIPKVNLFNSMKQRLDFSSKRETIKDTKLKKRRDKWSQAIRVQPWLGQDSTARESGSQENTEPSDCYSPMDVSPYQEMMAENQCSRETSVASDESFHFLKEEASNEACPPVFAGATDEDLAAATARLDISDGDVIFRETEEDITDKGFDGDTGAQVSARDSDSSGKREGFRSLSEQENKAAYTTTSTGDAEPSSHSSMERQENEDRMEFHPASMSEDGGGTNFTFTTASFTQGPSSPATRHTKKKNRLKIGQDSHTSTLNAKLPHESSSVQFFPAVGTTAGLGRSHRAYKSTLNKGMHVAEAQKEKEIKQESASTCPLSIAAQEACEKWRLRGNQAYANGDLSIAEDFYTQGVNSVSQAETSRSCLRAVMLCYSNRAATRMSLGRVREALEDCMMAASIDPNFLRVQVRAANCYLALGEVEDASRFFKKFLQSGSDVCVDRKIATINAFGQQIRPNGIMKVSRCLTRCAELLQWKTSVAAENALELTAEALEISPCSETLLKMKAEALFLLQKYEEVIQLCEQISSAEKSPSLSQNDGELADGSQIDKISNFKLWQWHLIIKSYFYLGKLEEALSLLGKLDQSSYYYLWSSKFLKLTEFSRAESKTLESSIPLITTIRELVHHKAAGNEAFVAGRHAEAIEHYTAALSSNVESRPFAAKCFCNRAAAFQALGQIVDAIADCSLAIALDGNYSKALSRRATLFEMIRNYGQAATDLQRLVALLTKQGDEKGLKQAQLRLSSMEEEARSEFSLDMGVEPSATASDIRKAYRKAALRHHPDKSGQSLARNENGDDGIWKKIAEEVHKDADKLFKMIGEAYAVLSDTGKRSRYDLEEELRTVQRKSSGSSISRTQTDVYNYHNKKTGSRRSWRE</sequence>